<feature type="compositionally biased region" description="Low complexity" evidence="1">
    <location>
        <begin position="292"/>
        <end position="310"/>
    </location>
</feature>
<feature type="compositionally biased region" description="Polar residues" evidence="1">
    <location>
        <begin position="142"/>
        <end position="161"/>
    </location>
</feature>
<dbReference type="GO" id="GO:0005768">
    <property type="term" value="C:endosome"/>
    <property type="evidence" value="ECO:0007669"/>
    <property type="project" value="TreeGrafter"/>
</dbReference>
<protein>
    <submittedName>
        <fullName evidence="3">EH domain binding protein epsin</fullName>
    </submittedName>
</protein>
<dbReference type="EMBL" id="GDID01005768">
    <property type="protein sequence ID" value="JAP90838.1"/>
    <property type="molecule type" value="Transcribed_RNA"/>
</dbReference>
<gene>
    <name evidence="3" type="ORF">TPC1_17745</name>
</gene>
<reference evidence="3" key="1">
    <citation type="submission" date="2015-07" db="EMBL/GenBank/DDBJ databases">
        <title>Adaptation to a free-living lifestyle via gene acquisitions in the diplomonad Trepomonas sp. PC1.</title>
        <authorList>
            <person name="Xu F."/>
            <person name="Jerlstrom-Hultqvist J."/>
            <person name="Kolisko M."/>
            <person name="Simpson A.G.B."/>
            <person name="Roger A.J."/>
            <person name="Svard S.G."/>
            <person name="Andersson J.O."/>
        </authorList>
    </citation>
    <scope>NUCLEOTIDE SEQUENCE</scope>
    <source>
        <strain evidence="3">PC1</strain>
    </source>
</reference>
<accession>A0A146K312</accession>
<feature type="domain" description="ENTH" evidence="2">
    <location>
        <begin position="3"/>
        <end position="138"/>
    </location>
</feature>
<dbReference type="CDD" id="cd03571">
    <property type="entry name" value="ENTH"/>
    <property type="match status" value="1"/>
</dbReference>
<dbReference type="SUPFAM" id="SSF48464">
    <property type="entry name" value="ENTH/VHS domain"/>
    <property type="match status" value="1"/>
</dbReference>
<name>A0A146K312_9EUKA</name>
<dbReference type="AlphaFoldDB" id="A0A146K312"/>
<dbReference type="PROSITE" id="PS50942">
    <property type="entry name" value="ENTH"/>
    <property type="match status" value="1"/>
</dbReference>
<evidence type="ECO:0000256" key="1">
    <source>
        <dbReference type="SAM" id="MobiDB-lite"/>
    </source>
</evidence>
<evidence type="ECO:0000313" key="3">
    <source>
        <dbReference type="EMBL" id="JAP90838.1"/>
    </source>
</evidence>
<feature type="region of interest" description="Disordered" evidence="1">
    <location>
        <begin position="130"/>
        <end position="225"/>
    </location>
</feature>
<dbReference type="GO" id="GO:0006897">
    <property type="term" value="P:endocytosis"/>
    <property type="evidence" value="ECO:0007669"/>
    <property type="project" value="TreeGrafter"/>
</dbReference>
<dbReference type="Pfam" id="PF01417">
    <property type="entry name" value="ENTH"/>
    <property type="match status" value="1"/>
</dbReference>
<dbReference type="InterPro" id="IPR013809">
    <property type="entry name" value="ENTH"/>
</dbReference>
<evidence type="ECO:0000259" key="2">
    <source>
        <dbReference type="PROSITE" id="PS50942"/>
    </source>
</evidence>
<proteinExistence type="predicted"/>
<dbReference type="GO" id="GO:0030276">
    <property type="term" value="F:clathrin binding"/>
    <property type="evidence" value="ECO:0007669"/>
    <property type="project" value="TreeGrafter"/>
</dbReference>
<organism evidence="3">
    <name type="scientific">Trepomonas sp. PC1</name>
    <dbReference type="NCBI Taxonomy" id="1076344"/>
    <lineage>
        <taxon>Eukaryota</taxon>
        <taxon>Metamonada</taxon>
        <taxon>Diplomonadida</taxon>
        <taxon>Hexamitidae</taxon>
        <taxon>Hexamitinae</taxon>
        <taxon>Trepomonas</taxon>
    </lineage>
</organism>
<dbReference type="GO" id="GO:0030125">
    <property type="term" value="C:clathrin vesicle coat"/>
    <property type="evidence" value="ECO:0007669"/>
    <property type="project" value="TreeGrafter"/>
</dbReference>
<dbReference type="GO" id="GO:0005543">
    <property type="term" value="F:phospholipid binding"/>
    <property type="evidence" value="ECO:0007669"/>
    <property type="project" value="TreeGrafter"/>
</dbReference>
<dbReference type="PANTHER" id="PTHR12276:SF45">
    <property type="entry name" value="CLATHRIN INTERACTOR 1"/>
    <property type="match status" value="1"/>
</dbReference>
<dbReference type="Gene3D" id="1.25.40.90">
    <property type="match status" value="1"/>
</dbReference>
<dbReference type="InterPro" id="IPR008942">
    <property type="entry name" value="ENTH_VHS"/>
</dbReference>
<dbReference type="GO" id="GO:0005886">
    <property type="term" value="C:plasma membrane"/>
    <property type="evidence" value="ECO:0007669"/>
    <property type="project" value="TreeGrafter"/>
</dbReference>
<feature type="region of interest" description="Disordered" evidence="1">
    <location>
        <begin position="292"/>
        <end position="322"/>
    </location>
</feature>
<dbReference type="PANTHER" id="PTHR12276">
    <property type="entry name" value="EPSIN/ENT-RELATED"/>
    <property type="match status" value="1"/>
</dbReference>
<sequence length="322" mass="36618">MKMAFLKLTEEELKVVNATSEKVAWGPTTQEMDEITDMTRQYEKKRKILDKIHEQLRHTEKLHWKNVYKSLLLVEHMCIHADMECVNFFKQNVHTVQQLRDNYRFRDEDGSDKGINVRKRAETVADLITDEDLDQKREEGQAQKQKFTASVGNVGGSNVQTGAPFGNLPKQSRFESGFGSSNYQAPPKQEYQEPRKPAVQKVQEPESDNEPQPVQRTQPVPIKMAGPKLVAPVSMRPAMVAPQPAPIQQIQAVQEQPKPKQVDLLEDLFGTSEPIQQVQQVQVQQPAYVQPQIQPVQQQPQQNKPQVKPAGPKPDLSSLLDF</sequence>
<dbReference type="SMART" id="SM00273">
    <property type="entry name" value="ENTH"/>
    <property type="match status" value="1"/>
</dbReference>